<evidence type="ECO:0000313" key="1">
    <source>
        <dbReference type="EMBL" id="VTO97686.1"/>
    </source>
</evidence>
<sequence length="76" mass="8420">MRTLYLRNVPDDVVERLERLAQRAKTSVSAIAIRELAEASRRADHPALLADLPDIGIDTTELVAGIDAERKPSIVR</sequence>
<dbReference type="EMBL" id="LR589081">
    <property type="protein sequence ID" value="VTO97686.1"/>
    <property type="molecule type" value="Genomic_DNA"/>
</dbReference>
<dbReference type="InterPro" id="IPR010985">
    <property type="entry name" value="Ribbon_hlx_hlx"/>
</dbReference>
<gene>
    <name evidence="1" type="ORF">BIN_B_02210</name>
</gene>
<dbReference type="RefSeq" id="WP_204801960.1">
    <property type="nucleotide sequence ID" value="NZ_CAJMWM010000001.1"/>
</dbReference>
<dbReference type="SUPFAM" id="SSF47598">
    <property type="entry name" value="Ribbon-helix-helix"/>
    <property type="match status" value="1"/>
</dbReference>
<dbReference type="GO" id="GO:0006355">
    <property type="term" value="P:regulation of DNA-templated transcription"/>
    <property type="evidence" value="ECO:0007669"/>
    <property type="project" value="InterPro"/>
</dbReference>
<accession>A0A653EJN6</accession>
<reference evidence="1" key="1">
    <citation type="submission" date="2019-05" db="EMBL/GenBank/DDBJ databases">
        <authorList>
            <person name="Naeem R."/>
            <person name="Antony C."/>
            <person name="Guan Q."/>
        </authorList>
    </citation>
    <scope>NUCLEOTIDE SEQUENCE</scope>
    <source>
        <strain evidence="1">2</strain>
    </source>
</reference>
<evidence type="ECO:0008006" key="2">
    <source>
        <dbReference type="Google" id="ProtNLM"/>
    </source>
</evidence>
<dbReference type="AlphaFoldDB" id="A0A653EJN6"/>
<proteinExistence type="predicted"/>
<organism evidence="1">
    <name type="scientific">Mycobacterium riyadhense</name>
    <dbReference type="NCBI Taxonomy" id="486698"/>
    <lineage>
        <taxon>Bacteria</taxon>
        <taxon>Bacillati</taxon>
        <taxon>Actinomycetota</taxon>
        <taxon>Actinomycetes</taxon>
        <taxon>Mycobacteriales</taxon>
        <taxon>Mycobacteriaceae</taxon>
        <taxon>Mycobacterium</taxon>
    </lineage>
</organism>
<protein>
    <recommendedName>
        <fullName evidence="2">Antitoxin</fullName>
    </recommendedName>
</protein>
<name>A0A653EJN6_9MYCO</name>